<gene>
    <name evidence="2" type="ORF">HKI87_15g78800</name>
</gene>
<sequence length="260" mass="28431">MRLTCHVVRTYCRFVSLYDFLAFRTRLLCSFSHALSPSCGSRKRAPALVPDQAPFPKKESSRGDSSEGAQKEVGPRRPRAARFREAGLQRFFGFGFFSSRGRRGRAVAKGAEGRAPGASPPSSTPSFRLLSPSPPDALGLSGAVRTSGEPRRSEEELRGSRGLLGEVLAGAVRQHCRRRTWARTRGFGRVPLQGHTRSAGCRPCSAGAGAMQCRGNVVWVFIPAPWVRIVRGADTPAKTQPAETCRRTEVLMTSMKWDVT</sequence>
<proteinExistence type="predicted"/>
<protein>
    <submittedName>
        <fullName evidence="2">Uncharacterized protein</fullName>
    </submittedName>
</protein>
<reference evidence="2 3" key="1">
    <citation type="submission" date="2024-03" db="EMBL/GenBank/DDBJ databases">
        <title>Complete genome sequence of the green alga Chloropicon roscoffensis RCC1871.</title>
        <authorList>
            <person name="Lemieux C."/>
            <person name="Pombert J.-F."/>
            <person name="Otis C."/>
            <person name="Turmel M."/>
        </authorList>
    </citation>
    <scope>NUCLEOTIDE SEQUENCE [LARGE SCALE GENOMIC DNA]</scope>
    <source>
        <strain evidence="2 3">RCC1871</strain>
    </source>
</reference>
<evidence type="ECO:0000256" key="1">
    <source>
        <dbReference type="SAM" id="MobiDB-lite"/>
    </source>
</evidence>
<keyword evidence="3" id="KW-1185">Reference proteome</keyword>
<feature type="region of interest" description="Disordered" evidence="1">
    <location>
        <begin position="107"/>
        <end position="158"/>
    </location>
</feature>
<feature type="region of interest" description="Disordered" evidence="1">
    <location>
        <begin position="36"/>
        <end position="79"/>
    </location>
</feature>
<organism evidence="2 3">
    <name type="scientific">Chloropicon roscoffensis</name>
    <dbReference type="NCBI Taxonomy" id="1461544"/>
    <lineage>
        <taxon>Eukaryota</taxon>
        <taxon>Viridiplantae</taxon>
        <taxon>Chlorophyta</taxon>
        <taxon>Chloropicophyceae</taxon>
        <taxon>Chloropicales</taxon>
        <taxon>Chloropicaceae</taxon>
        <taxon>Chloropicon</taxon>
    </lineage>
</organism>
<evidence type="ECO:0000313" key="2">
    <source>
        <dbReference type="EMBL" id="WZN66315.1"/>
    </source>
</evidence>
<dbReference type="EMBL" id="CP151515">
    <property type="protein sequence ID" value="WZN66315.1"/>
    <property type="molecule type" value="Genomic_DNA"/>
</dbReference>
<accession>A0AAX4PJV7</accession>
<evidence type="ECO:0000313" key="3">
    <source>
        <dbReference type="Proteomes" id="UP001472866"/>
    </source>
</evidence>
<dbReference type="Proteomes" id="UP001472866">
    <property type="component" value="Chromosome 15"/>
</dbReference>
<name>A0AAX4PJV7_9CHLO</name>
<feature type="compositionally biased region" description="Basic and acidic residues" evidence="1">
    <location>
        <begin position="56"/>
        <end position="75"/>
    </location>
</feature>
<feature type="compositionally biased region" description="Basic and acidic residues" evidence="1">
    <location>
        <begin position="148"/>
        <end position="158"/>
    </location>
</feature>
<dbReference type="AlphaFoldDB" id="A0AAX4PJV7"/>